<evidence type="ECO:0000313" key="1">
    <source>
        <dbReference type="EMBL" id="CAZ81403.1"/>
    </source>
</evidence>
<dbReference type="Proteomes" id="UP000006911">
    <property type="component" value="Unassembled WGS sequence"/>
</dbReference>
<dbReference type="RefSeq" id="XP_002837212.1">
    <property type="nucleotide sequence ID" value="XM_002837166.1"/>
</dbReference>
<accession>D5GAE6</accession>
<organism evidence="1 2">
    <name type="scientific">Tuber melanosporum (strain Mel28)</name>
    <name type="common">Perigord black truffle</name>
    <dbReference type="NCBI Taxonomy" id="656061"/>
    <lineage>
        <taxon>Eukaryota</taxon>
        <taxon>Fungi</taxon>
        <taxon>Dikarya</taxon>
        <taxon>Ascomycota</taxon>
        <taxon>Pezizomycotina</taxon>
        <taxon>Pezizomycetes</taxon>
        <taxon>Pezizales</taxon>
        <taxon>Tuberaceae</taxon>
        <taxon>Tuber</taxon>
    </lineage>
</organism>
<gene>
    <name evidence="1" type="ORF">GSTUM_00005131001</name>
</gene>
<proteinExistence type="predicted"/>
<protein>
    <submittedName>
        <fullName evidence="1">(Perigord truffle) hypothetical protein</fullName>
    </submittedName>
</protein>
<dbReference type="HOGENOM" id="CLU_3410810_0_0_1"/>
<dbReference type="AlphaFoldDB" id="D5GAE6"/>
<dbReference type="EMBL" id="FN430075">
    <property type="protein sequence ID" value="CAZ81403.1"/>
    <property type="molecule type" value="Genomic_DNA"/>
</dbReference>
<name>D5GAE6_TUBMM</name>
<keyword evidence="2" id="KW-1185">Reference proteome</keyword>
<dbReference type="InParanoid" id="D5GAE6"/>
<reference evidence="1 2" key="1">
    <citation type="journal article" date="2010" name="Nature">
        <title>Perigord black truffle genome uncovers evolutionary origins and mechanisms of symbiosis.</title>
        <authorList>
            <person name="Martin F."/>
            <person name="Kohler A."/>
            <person name="Murat C."/>
            <person name="Balestrini R."/>
            <person name="Coutinho P.M."/>
            <person name="Jaillon O."/>
            <person name="Montanini B."/>
            <person name="Morin E."/>
            <person name="Noel B."/>
            <person name="Percudani R."/>
            <person name="Porcel B."/>
            <person name="Rubini A."/>
            <person name="Amicucci A."/>
            <person name="Amselem J."/>
            <person name="Anthouard V."/>
            <person name="Arcioni S."/>
            <person name="Artiguenave F."/>
            <person name="Aury J.M."/>
            <person name="Ballario P."/>
            <person name="Bolchi A."/>
            <person name="Brenna A."/>
            <person name="Brun A."/>
            <person name="Buee M."/>
            <person name="Cantarel B."/>
            <person name="Chevalier G."/>
            <person name="Couloux A."/>
            <person name="Da Silva C."/>
            <person name="Denoeud F."/>
            <person name="Duplessis S."/>
            <person name="Ghignone S."/>
            <person name="Hilselberger B."/>
            <person name="Iotti M."/>
            <person name="Marcais B."/>
            <person name="Mello A."/>
            <person name="Miranda M."/>
            <person name="Pacioni G."/>
            <person name="Quesneville H."/>
            <person name="Riccioni C."/>
            <person name="Ruotolo R."/>
            <person name="Splivallo R."/>
            <person name="Stocchi V."/>
            <person name="Tisserant E."/>
            <person name="Viscomi A.R."/>
            <person name="Zambonelli A."/>
            <person name="Zampieri E."/>
            <person name="Henrissat B."/>
            <person name="Lebrun M.H."/>
            <person name="Paolocci F."/>
            <person name="Bonfante P."/>
            <person name="Ottonello S."/>
            <person name="Wincker P."/>
        </authorList>
    </citation>
    <scope>NUCLEOTIDE SEQUENCE [LARGE SCALE GENOMIC DNA]</scope>
    <source>
        <strain evidence="1 2">Mel28</strain>
    </source>
</reference>
<sequence>MHCRGVQSTALKRGTSCDYNWCNYARTSG</sequence>
<dbReference type="KEGG" id="tml:GSTUM_00005131001"/>
<evidence type="ECO:0000313" key="2">
    <source>
        <dbReference type="Proteomes" id="UP000006911"/>
    </source>
</evidence>
<dbReference type="GeneID" id="9187101"/>